<evidence type="ECO:0008006" key="5">
    <source>
        <dbReference type="Google" id="ProtNLM"/>
    </source>
</evidence>
<feature type="compositionally biased region" description="Basic and acidic residues" evidence="3">
    <location>
        <begin position="199"/>
        <end position="211"/>
    </location>
</feature>
<keyword evidence="1" id="KW-0489">Methyltransferase</keyword>
<comment type="caution">
    <text evidence="4">The sequence shown here is derived from an EMBL/GenBank/DDBJ whole genome shotgun (WGS) entry which is preliminary data.</text>
</comment>
<dbReference type="AlphaFoldDB" id="A0A0F9E2Y6"/>
<dbReference type="InterPro" id="IPR001525">
    <property type="entry name" value="C5_MeTfrase"/>
</dbReference>
<proteinExistence type="predicted"/>
<dbReference type="GO" id="GO:0032259">
    <property type="term" value="P:methylation"/>
    <property type="evidence" value="ECO:0007669"/>
    <property type="project" value="UniProtKB-KW"/>
</dbReference>
<dbReference type="EMBL" id="LAZR01026558">
    <property type="protein sequence ID" value="KKL68354.1"/>
    <property type="molecule type" value="Genomic_DNA"/>
</dbReference>
<dbReference type="SUPFAM" id="SSF53335">
    <property type="entry name" value="S-adenosyl-L-methionine-dependent methyltransferases"/>
    <property type="match status" value="1"/>
</dbReference>
<organism evidence="4">
    <name type="scientific">marine sediment metagenome</name>
    <dbReference type="NCBI Taxonomy" id="412755"/>
    <lineage>
        <taxon>unclassified sequences</taxon>
        <taxon>metagenomes</taxon>
        <taxon>ecological metagenomes</taxon>
    </lineage>
</organism>
<keyword evidence="2" id="KW-0808">Transferase</keyword>
<evidence type="ECO:0000256" key="3">
    <source>
        <dbReference type="SAM" id="MobiDB-lite"/>
    </source>
</evidence>
<dbReference type="Gene3D" id="3.40.50.150">
    <property type="entry name" value="Vaccinia Virus protein VP39"/>
    <property type="match status" value="1"/>
</dbReference>
<evidence type="ECO:0000256" key="1">
    <source>
        <dbReference type="ARBA" id="ARBA00022603"/>
    </source>
</evidence>
<protein>
    <recommendedName>
        <fullName evidence="5">DNA (cytosine-5-)-methyltransferase</fullName>
    </recommendedName>
</protein>
<dbReference type="InterPro" id="IPR029063">
    <property type="entry name" value="SAM-dependent_MTases_sf"/>
</dbReference>
<feature type="region of interest" description="Disordered" evidence="3">
    <location>
        <begin position="166"/>
        <end position="265"/>
    </location>
</feature>
<name>A0A0F9E2Y6_9ZZZZ</name>
<evidence type="ECO:0000313" key="4">
    <source>
        <dbReference type="EMBL" id="KKL68354.1"/>
    </source>
</evidence>
<gene>
    <name evidence="4" type="ORF">LCGC14_2125820</name>
</gene>
<dbReference type="Pfam" id="PF00145">
    <property type="entry name" value="DNA_methylase"/>
    <property type="match status" value="1"/>
</dbReference>
<sequence>MWIIPKSSMFCHFVPATEASSLDLAKYSEILSDALLWRSKHSQPATWLLRLISRAGKRKGKADPRHLWPFIRDHIRAIRPVFVICENVAGHLSLGFDRVVSDLDDLGYTTTPGIYAAEEVGAPHRRERLFIVAVASGSGAGHLLAKAQRRSGTEMLRQIDRAACASGADPAGRDGQLAHTGGVRSGTGTERIGWQTRSNADRGGEGSKLAHAESGGRGQAGECGSDPANGTAGTGSIMGDTGREGLEGNPGQLAGHPAIPAGSGCELADGDGTGCKEQCGSEPVRQEHATAQCGGHQRWPARPGQPRHEWEQPRVILSAADYKILKRYVEKYQTSLTEGQAEAMAHAEALYAPEPEMGGVAYGFTSRVDELRLLGNGVIPEQFEMALIDILRRIEMESGKNLSVVHGG</sequence>
<dbReference type="GO" id="GO:0008168">
    <property type="term" value="F:methyltransferase activity"/>
    <property type="evidence" value="ECO:0007669"/>
    <property type="project" value="UniProtKB-KW"/>
</dbReference>
<reference evidence="4" key="1">
    <citation type="journal article" date="2015" name="Nature">
        <title>Complex archaea that bridge the gap between prokaryotes and eukaryotes.</title>
        <authorList>
            <person name="Spang A."/>
            <person name="Saw J.H."/>
            <person name="Jorgensen S.L."/>
            <person name="Zaremba-Niedzwiedzka K."/>
            <person name="Martijn J."/>
            <person name="Lind A.E."/>
            <person name="van Eijk R."/>
            <person name="Schleper C."/>
            <person name="Guy L."/>
            <person name="Ettema T.J."/>
        </authorList>
    </citation>
    <scope>NUCLEOTIDE SEQUENCE</scope>
</reference>
<evidence type="ECO:0000256" key="2">
    <source>
        <dbReference type="ARBA" id="ARBA00022679"/>
    </source>
</evidence>
<accession>A0A0F9E2Y6</accession>
<feature type="region of interest" description="Disordered" evidence="3">
    <location>
        <begin position="286"/>
        <end position="307"/>
    </location>
</feature>